<accession>A0A2X0QXE0</accession>
<name>A0A2X0QXE0_9PROT</name>
<reference evidence="1" key="1">
    <citation type="submission" date="2018-05" db="EMBL/GenBank/DDBJ databases">
        <authorList>
            <person name="Lanie J.A."/>
            <person name="Ng W.-L."/>
            <person name="Kazmierczak K.M."/>
            <person name="Andrzejewski T.M."/>
            <person name="Davidsen T.M."/>
            <person name="Wayne K.J."/>
            <person name="Tettelin H."/>
            <person name="Glass J.I."/>
            <person name="Rusch D."/>
            <person name="Podicherti R."/>
            <person name="Tsui H.-C.T."/>
            <person name="Winkler M.E."/>
        </authorList>
    </citation>
    <scope>NUCLEOTIDE SEQUENCE</scope>
    <source>
        <strain evidence="1">KNB</strain>
    </source>
</reference>
<proteinExistence type="predicted"/>
<gene>
    <name evidence="1" type="ORF">NITFAB_1950</name>
</gene>
<dbReference type="AlphaFoldDB" id="A0A2X0QXE0"/>
<protein>
    <submittedName>
        <fullName evidence="1">Uncharacterized protein</fullName>
    </submittedName>
</protein>
<organism evidence="1">
    <name type="scientific">Candidatus Nitrotoga fabula</name>
    <dbReference type="NCBI Taxonomy" id="2182327"/>
    <lineage>
        <taxon>Bacteria</taxon>
        <taxon>Pseudomonadati</taxon>
        <taxon>Pseudomonadota</taxon>
        <taxon>Betaproteobacteria</taxon>
        <taxon>Nitrosomonadales</taxon>
        <taxon>Gallionellaceae</taxon>
        <taxon>Candidatus Nitrotoga</taxon>
    </lineage>
</organism>
<evidence type="ECO:0000313" key="1">
    <source>
        <dbReference type="EMBL" id="SPS06360.1"/>
    </source>
</evidence>
<sequence>MYGQLTGKYFTFTIIEHYSVCKSDLSNSFNFGEDKDPAWLRLS</sequence>
<dbReference type="EMBL" id="LS423452">
    <property type="protein sequence ID" value="SPS06360.1"/>
    <property type="molecule type" value="Genomic_DNA"/>
</dbReference>